<evidence type="ECO:0000256" key="1">
    <source>
        <dbReference type="ARBA" id="ARBA00022734"/>
    </source>
</evidence>
<evidence type="ECO:0000259" key="5">
    <source>
        <dbReference type="PROSITE" id="PS50041"/>
    </source>
</evidence>
<dbReference type="InterPro" id="IPR016187">
    <property type="entry name" value="CTDL_fold"/>
</dbReference>
<sequence length="494" mass="55388">MDTAGYSKWDGRLEEVPGGHLGRWGRRPLFLLFALVVITVLWALILSVLFSKASTERGALLDLQDGLSANASKQTAVLGILEEEVRACNSCCLRTQAQLQTVSKELTEARSKLLQQESALKELSERVTQNLAEAGRDRENIRTELFRALEQARLGNSSCKECPESWLPFQGSCYFFSTLRATWVEAQQHCERSGAHLVIVGGLEEQGFLSRNTRGRGYWLGLRAVRKVRRIQGYQWVDGVALSFRSPVPSSVGKTETYGVCVIDFQSSTKQNQPMVTALKSQVLACERSGAPRSLFGMKSDFLAKARQGKGESELSWNLDGLRADLSDLKSRGLNEMRQALDSLGRLQEEVGKLWIELRAANGSVCNTCPEAWIYFQKKCYYFGEGAKKWIQARYACENLHGRLVSIHSPEEQDFLTKRANRRGSWIGLRDLDIEGEFIWMDNQPLDYSNWQPGEPNDAGQGENCVMMLGSGKWNDAFCGSELHGWVCDRLATC</sequence>
<dbReference type="EMBL" id="VBQZ03000018">
    <property type="protein sequence ID" value="MXQ83952.1"/>
    <property type="molecule type" value="Genomic_DNA"/>
</dbReference>
<evidence type="ECO:0000256" key="4">
    <source>
        <dbReference type="SAM" id="Phobius"/>
    </source>
</evidence>
<feature type="domain" description="C-type lectin" evidence="5">
    <location>
        <begin position="169"/>
        <end position="262"/>
    </location>
</feature>
<dbReference type="InterPro" id="IPR001304">
    <property type="entry name" value="C-type_lectin-like"/>
</dbReference>
<proteinExistence type="predicted"/>
<feature type="domain" description="C-type lectin" evidence="5">
    <location>
        <begin position="376"/>
        <end position="479"/>
    </location>
</feature>
<comment type="caution">
    <text evidence="6">The sequence shown here is derived from an EMBL/GenBank/DDBJ whole genome shotgun (WGS) entry which is preliminary data.</text>
</comment>
<keyword evidence="7" id="KW-1185">Reference proteome</keyword>
<evidence type="ECO:0000256" key="2">
    <source>
        <dbReference type="ARBA" id="ARBA00023157"/>
    </source>
</evidence>
<dbReference type="PANTHER" id="PTHR22803">
    <property type="entry name" value="MANNOSE, PHOSPHOLIPASE, LECTIN RECEPTOR RELATED"/>
    <property type="match status" value="1"/>
</dbReference>
<keyword evidence="4" id="KW-0812">Transmembrane</keyword>
<protein>
    <recommendedName>
        <fullName evidence="5">C-type lectin domain-containing protein</fullName>
    </recommendedName>
</protein>
<dbReference type="InterPro" id="IPR050111">
    <property type="entry name" value="C-type_lectin/snaclec_domain"/>
</dbReference>
<evidence type="ECO:0000313" key="7">
    <source>
        <dbReference type="Proteomes" id="UP000322234"/>
    </source>
</evidence>
<keyword evidence="4" id="KW-0472">Membrane</keyword>
<dbReference type="Gene3D" id="3.10.100.10">
    <property type="entry name" value="Mannose-Binding Protein A, subunit A"/>
    <property type="match status" value="2"/>
</dbReference>
<keyword evidence="2" id="KW-1015">Disulfide bond</keyword>
<accession>A0A6B0R3T2</accession>
<dbReference type="CDD" id="cd03590">
    <property type="entry name" value="CLECT_DC-SIGN_like"/>
    <property type="match status" value="1"/>
</dbReference>
<feature type="transmembrane region" description="Helical" evidence="4">
    <location>
        <begin position="29"/>
        <end position="50"/>
    </location>
</feature>
<dbReference type="Pfam" id="PF00059">
    <property type="entry name" value="Lectin_C"/>
    <property type="match status" value="2"/>
</dbReference>
<dbReference type="Proteomes" id="UP000322234">
    <property type="component" value="Unassembled WGS sequence"/>
</dbReference>
<keyword evidence="1" id="KW-0430">Lectin</keyword>
<feature type="coiled-coil region" evidence="3">
    <location>
        <begin position="99"/>
        <end position="126"/>
    </location>
</feature>
<dbReference type="InterPro" id="IPR033989">
    <property type="entry name" value="CD209-like_CTLD"/>
</dbReference>
<keyword evidence="3" id="KW-0175">Coiled coil</keyword>
<dbReference type="GO" id="GO:0030246">
    <property type="term" value="F:carbohydrate binding"/>
    <property type="evidence" value="ECO:0007669"/>
    <property type="project" value="UniProtKB-KW"/>
</dbReference>
<keyword evidence="4" id="KW-1133">Transmembrane helix</keyword>
<gene>
    <name evidence="6" type="ORF">E5288_WYG002498</name>
</gene>
<dbReference type="SMART" id="SM00034">
    <property type="entry name" value="CLECT"/>
    <property type="match status" value="2"/>
</dbReference>
<dbReference type="AlphaFoldDB" id="A0A6B0R3T2"/>
<dbReference type="InterPro" id="IPR016186">
    <property type="entry name" value="C-type_lectin-like/link_sf"/>
</dbReference>
<reference evidence="6" key="1">
    <citation type="submission" date="2019-10" db="EMBL/GenBank/DDBJ databases">
        <title>The sequence and de novo assembly of the wild yak genome.</title>
        <authorList>
            <person name="Liu Y."/>
        </authorList>
    </citation>
    <scope>NUCLEOTIDE SEQUENCE [LARGE SCALE GENOMIC DNA]</scope>
    <source>
        <strain evidence="6">WY2019</strain>
    </source>
</reference>
<organism evidence="6 7">
    <name type="scientific">Bos mutus</name>
    <name type="common">wild yak</name>
    <dbReference type="NCBI Taxonomy" id="72004"/>
    <lineage>
        <taxon>Eukaryota</taxon>
        <taxon>Metazoa</taxon>
        <taxon>Chordata</taxon>
        <taxon>Craniata</taxon>
        <taxon>Vertebrata</taxon>
        <taxon>Euteleostomi</taxon>
        <taxon>Mammalia</taxon>
        <taxon>Eutheria</taxon>
        <taxon>Laurasiatheria</taxon>
        <taxon>Artiodactyla</taxon>
        <taxon>Ruminantia</taxon>
        <taxon>Pecora</taxon>
        <taxon>Bovidae</taxon>
        <taxon>Bovinae</taxon>
        <taxon>Bos</taxon>
    </lineage>
</organism>
<dbReference type="PROSITE" id="PS00615">
    <property type="entry name" value="C_TYPE_LECTIN_1"/>
    <property type="match status" value="1"/>
</dbReference>
<evidence type="ECO:0000313" key="6">
    <source>
        <dbReference type="EMBL" id="MXQ83952.1"/>
    </source>
</evidence>
<evidence type="ECO:0000256" key="3">
    <source>
        <dbReference type="SAM" id="Coils"/>
    </source>
</evidence>
<dbReference type="SUPFAM" id="SSF56436">
    <property type="entry name" value="C-type lectin-like"/>
    <property type="match status" value="2"/>
</dbReference>
<name>A0A6B0R3T2_9CETA</name>
<dbReference type="InterPro" id="IPR018378">
    <property type="entry name" value="C-type_lectin_CS"/>
</dbReference>
<dbReference type="PROSITE" id="PS50041">
    <property type="entry name" value="C_TYPE_LECTIN_2"/>
    <property type="match status" value="2"/>
</dbReference>